<dbReference type="FunFam" id="3.40.50.720:FF:000084">
    <property type="entry name" value="Short-chain dehydrogenase reductase"/>
    <property type="match status" value="1"/>
</dbReference>
<proteinExistence type="inferred from homology"/>
<name>A0A381YTQ8_9ZZZZ</name>
<dbReference type="InterPro" id="IPR020904">
    <property type="entry name" value="Sc_DH/Rdtase_CS"/>
</dbReference>
<dbReference type="NCBIfam" id="NF005559">
    <property type="entry name" value="PRK07231.1"/>
    <property type="match status" value="1"/>
</dbReference>
<evidence type="ECO:0000256" key="1">
    <source>
        <dbReference type="ARBA" id="ARBA00006484"/>
    </source>
</evidence>
<reference evidence="4" key="1">
    <citation type="submission" date="2018-05" db="EMBL/GenBank/DDBJ databases">
        <authorList>
            <person name="Lanie J.A."/>
            <person name="Ng W.-L."/>
            <person name="Kazmierczak K.M."/>
            <person name="Andrzejewski T.M."/>
            <person name="Davidsen T.M."/>
            <person name="Wayne K.J."/>
            <person name="Tettelin H."/>
            <person name="Glass J.I."/>
            <person name="Rusch D."/>
            <person name="Podicherti R."/>
            <person name="Tsui H.-C.T."/>
            <person name="Winkler M.E."/>
        </authorList>
    </citation>
    <scope>NUCLEOTIDE SEQUENCE</scope>
</reference>
<protein>
    <recommendedName>
        <fullName evidence="3">Ketoreductase domain-containing protein</fullName>
    </recommendedName>
</protein>
<dbReference type="Gene3D" id="3.40.50.720">
    <property type="entry name" value="NAD(P)-binding Rossmann-like Domain"/>
    <property type="match status" value="1"/>
</dbReference>
<dbReference type="PRINTS" id="PR00081">
    <property type="entry name" value="GDHRDH"/>
</dbReference>
<evidence type="ECO:0000256" key="2">
    <source>
        <dbReference type="ARBA" id="ARBA00023002"/>
    </source>
</evidence>
<comment type="similarity">
    <text evidence="1">Belongs to the short-chain dehydrogenases/reductases (SDR) family.</text>
</comment>
<dbReference type="InterPro" id="IPR002347">
    <property type="entry name" value="SDR_fam"/>
</dbReference>
<feature type="domain" description="Ketoreductase" evidence="3">
    <location>
        <begin position="4"/>
        <end position="189"/>
    </location>
</feature>
<dbReference type="InterPro" id="IPR036291">
    <property type="entry name" value="NAD(P)-bd_dom_sf"/>
</dbReference>
<dbReference type="PROSITE" id="PS00061">
    <property type="entry name" value="ADH_SHORT"/>
    <property type="match status" value="1"/>
</dbReference>
<dbReference type="Pfam" id="PF13561">
    <property type="entry name" value="adh_short_C2"/>
    <property type="match status" value="1"/>
</dbReference>
<evidence type="ECO:0000259" key="3">
    <source>
        <dbReference type="SMART" id="SM00822"/>
    </source>
</evidence>
<dbReference type="SUPFAM" id="SSF51735">
    <property type="entry name" value="NAD(P)-binding Rossmann-fold domains"/>
    <property type="match status" value="1"/>
</dbReference>
<dbReference type="SMART" id="SM00822">
    <property type="entry name" value="PKS_KR"/>
    <property type="match status" value="1"/>
</dbReference>
<organism evidence="4">
    <name type="scientific">marine metagenome</name>
    <dbReference type="NCBI Taxonomy" id="408172"/>
    <lineage>
        <taxon>unclassified sequences</taxon>
        <taxon>metagenomes</taxon>
        <taxon>ecological metagenomes</taxon>
    </lineage>
</organism>
<keyword evidence="2" id="KW-0560">Oxidoreductase</keyword>
<gene>
    <name evidence="4" type="ORF">METZ01_LOCUS133203</name>
</gene>
<dbReference type="AlphaFoldDB" id="A0A381YTQ8"/>
<dbReference type="EMBL" id="UINC01019026">
    <property type="protein sequence ID" value="SVA80349.1"/>
    <property type="molecule type" value="Genomic_DNA"/>
</dbReference>
<dbReference type="PANTHER" id="PTHR43180">
    <property type="entry name" value="3-OXOACYL-(ACYL-CARRIER-PROTEIN) REDUCTASE (AFU_ORTHOLOGUE AFUA_6G11210)"/>
    <property type="match status" value="1"/>
</dbReference>
<evidence type="ECO:0000313" key="4">
    <source>
        <dbReference type="EMBL" id="SVA80349.1"/>
    </source>
</evidence>
<dbReference type="PRINTS" id="PR00080">
    <property type="entry name" value="SDRFAMILY"/>
</dbReference>
<dbReference type="CDD" id="cd05233">
    <property type="entry name" value="SDR_c"/>
    <property type="match status" value="1"/>
</dbReference>
<dbReference type="PANTHER" id="PTHR43180:SF33">
    <property type="entry name" value="15-HYDROXYPROSTAGLANDIN DEHYDROGENASE [NAD(+)]-LIKE"/>
    <property type="match status" value="1"/>
</dbReference>
<dbReference type="GO" id="GO:0016491">
    <property type="term" value="F:oxidoreductase activity"/>
    <property type="evidence" value="ECO:0007669"/>
    <property type="project" value="UniProtKB-KW"/>
</dbReference>
<sequence length="252" mass="26283">MSKKVAIVTGGASGIGRETALLFAEEGAAVTIVDLDARRGEEAAQEIKQEGFQSLFVQTDVTSEHDCKEAIQRTVSVFGQLDILFNNAGIIQRTSVPNTAEADWDRVMGVNVKGVFLMSKHAIPAMIDGGVIINSGSGWGLVGGPNAASYCASKGAVVQLTRAMALDHAKQGIRVNCICPGDIDTPLLMNEADQLMVNRETFRTAAANRPLGRIGTAKDIAESVLYLASEAAGFVTGTTLVVDGGGLAGSTS</sequence>
<dbReference type="InterPro" id="IPR057326">
    <property type="entry name" value="KR_dom"/>
</dbReference>
<accession>A0A381YTQ8</accession>